<feature type="non-terminal residue" evidence="2">
    <location>
        <position position="1"/>
    </location>
</feature>
<name>A0AAN4PH97_ASPLE</name>
<gene>
    <name evidence="2" type="ORF">ALT_3272</name>
</gene>
<evidence type="ECO:0000313" key="3">
    <source>
        <dbReference type="Proteomes" id="UP000051487"/>
    </source>
</evidence>
<feature type="compositionally biased region" description="Pro residues" evidence="1">
    <location>
        <begin position="486"/>
        <end position="499"/>
    </location>
</feature>
<organism evidence="2 3">
    <name type="scientific">Aspergillus lentulus</name>
    <dbReference type="NCBI Taxonomy" id="293939"/>
    <lineage>
        <taxon>Eukaryota</taxon>
        <taxon>Fungi</taxon>
        <taxon>Dikarya</taxon>
        <taxon>Ascomycota</taxon>
        <taxon>Pezizomycotina</taxon>
        <taxon>Eurotiomycetes</taxon>
        <taxon>Eurotiomycetidae</taxon>
        <taxon>Eurotiales</taxon>
        <taxon>Aspergillaceae</taxon>
        <taxon>Aspergillus</taxon>
        <taxon>Aspergillus subgen. Fumigati</taxon>
    </lineage>
</organism>
<feature type="region of interest" description="Disordered" evidence="1">
    <location>
        <begin position="1"/>
        <end position="172"/>
    </location>
</feature>
<feature type="compositionally biased region" description="Pro residues" evidence="1">
    <location>
        <begin position="543"/>
        <end position="559"/>
    </location>
</feature>
<feature type="region of interest" description="Disordered" evidence="1">
    <location>
        <begin position="485"/>
        <end position="585"/>
    </location>
</feature>
<feature type="region of interest" description="Disordered" evidence="1">
    <location>
        <begin position="232"/>
        <end position="288"/>
    </location>
</feature>
<sequence length="809" mass="82790">WVSAGAGRAYRAGDKAPYARGPDAVPPLPFGPSPGEGTGPNTQAVLEGSNDARTGMPPEYQGAQSFMLGSSAGAGPGARGLPGGRRNGGPAEATRRGDTKSPGRADRPRRTGGATNTIQCPHCSPSEPVRTQVIPSDRPSRALAGCGIRPSVGGPDPADTPTKGGSRGRLPPGIWVSGLASGQRSTDSIGAGDQTAPGLPVIPAMWGSRAFLSHGTKRAGTGPGACRGVTGAPIAGRSEHVDSLDDPTKDAARRPSRVETRLDGRLPPFLKRGPTEEPVRHQSQRGGLLQGKVAGAELARPEVSGSRPSHRTTDLDRADIVRANVPGPDPAAGAHFVWVVRASTRAPYKVGLSGSPVAWAARGLGHSRRLAPRAGRSWPTARPPGPIPFQLLHLYLFINYISALPCPATGLLRGAARYSLQEARAGQLVTPAARAPASIDPSACVSLARAGQLVTPGRARARPLSTPASVSVCLYKCLSMARPLPAGLPPPPPRAPANWPPSRARPHPDPSTPGSGPPRGASHRANSASQLATALPHRALTGAPPPPSPSPSPSSPRPPPPRHPRARTPAGPRRRRPPGPYNGARARLSARYEGARAGPTPLDLDLDPALAACLPACLPAARASDGLLLHIPTDPDRPQSCVQTFPGPKVVPGGGPLALAARAPPARPCAPANWPPPFVTRRRRARVPAAGQGARAAISAGQLAAGDKAPYARGPDAVPPLPFGPVPGEGTGPNTQAVLEGSNDARTGMPPGIPGGAILHTFRTAFMLGSSAGAGPGARGLPGGRRNGGPAEATRFTYGNLVTTFTSSK</sequence>
<comment type="caution">
    <text evidence="2">The sequence shown here is derived from an EMBL/GenBank/DDBJ whole genome shotgun (WGS) entry which is preliminary data.</text>
</comment>
<reference evidence="2 3" key="1">
    <citation type="submission" date="2015-11" db="EMBL/GenBank/DDBJ databases">
        <title>Aspergillus lentulus strain IFM 54703T.</title>
        <authorList>
            <person name="Kusuya Y."/>
            <person name="Sakai K."/>
            <person name="Kamei K."/>
            <person name="Takahashi H."/>
            <person name="Yaguchi T."/>
        </authorList>
    </citation>
    <scope>NUCLEOTIDE SEQUENCE [LARGE SCALE GENOMIC DNA]</scope>
    <source>
        <strain evidence="2 3">IFM 54703</strain>
    </source>
</reference>
<dbReference type="EMBL" id="BCLY01000007">
    <property type="protein sequence ID" value="GAQ05951.1"/>
    <property type="molecule type" value="Genomic_DNA"/>
</dbReference>
<feature type="compositionally biased region" description="Basic residues" evidence="1">
    <location>
        <begin position="560"/>
        <end position="577"/>
    </location>
</feature>
<evidence type="ECO:0000313" key="2">
    <source>
        <dbReference type="EMBL" id="GAQ05951.1"/>
    </source>
</evidence>
<feature type="compositionally biased region" description="Basic and acidic residues" evidence="1">
    <location>
        <begin position="237"/>
        <end position="264"/>
    </location>
</feature>
<protein>
    <submittedName>
        <fullName evidence="2">Uncharacterized protein</fullName>
    </submittedName>
</protein>
<proteinExistence type="predicted"/>
<evidence type="ECO:0000256" key="1">
    <source>
        <dbReference type="SAM" id="MobiDB-lite"/>
    </source>
</evidence>
<accession>A0AAN4PH97</accession>
<feature type="compositionally biased region" description="Basic and acidic residues" evidence="1">
    <location>
        <begin position="93"/>
        <end position="109"/>
    </location>
</feature>
<feature type="compositionally biased region" description="Gly residues" evidence="1">
    <location>
        <begin position="72"/>
        <end position="87"/>
    </location>
</feature>
<dbReference type="AlphaFoldDB" id="A0AAN4PH97"/>
<dbReference type="Proteomes" id="UP000051487">
    <property type="component" value="Unassembled WGS sequence"/>
</dbReference>